<reference evidence="1 2" key="1">
    <citation type="journal article" date="2020" name="Front. Microbiol.">
        <title>Single-cell genomics of novel Actinobacteria with the Wood-Ljungdahl pathway discovered in a serpentinizing system.</title>
        <authorList>
            <person name="Merino N."/>
            <person name="Kawai M."/>
            <person name="Boyd E.S."/>
            <person name="Colman D.R."/>
            <person name="McGlynn S.E."/>
            <person name="Nealson K.H."/>
            <person name="Kurokawa K."/>
            <person name="Hongoh Y."/>
        </authorList>
    </citation>
    <scope>NUCLEOTIDE SEQUENCE [LARGE SCALE GENOMIC DNA]</scope>
    <source>
        <strain evidence="1 2">S09_30</strain>
    </source>
</reference>
<evidence type="ECO:0000313" key="1">
    <source>
        <dbReference type="EMBL" id="GFP24047.1"/>
    </source>
</evidence>
<accession>A0A6V8NV75</accession>
<organism evidence="1 2">
    <name type="scientific">Candidatus Hakubella thermalkaliphila</name>
    <dbReference type="NCBI Taxonomy" id="2754717"/>
    <lineage>
        <taxon>Bacteria</taxon>
        <taxon>Bacillati</taxon>
        <taxon>Actinomycetota</taxon>
        <taxon>Actinomycetota incertae sedis</taxon>
        <taxon>Candidatus Hakubellales</taxon>
        <taxon>Candidatus Hakubellaceae</taxon>
        <taxon>Candidatus Hakubella</taxon>
    </lineage>
</organism>
<gene>
    <name evidence="1" type="ORF">HKBW3S09_01513</name>
</gene>
<feature type="non-terminal residue" evidence="1">
    <location>
        <position position="1"/>
    </location>
</feature>
<evidence type="ECO:0000313" key="2">
    <source>
        <dbReference type="Proteomes" id="UP000585609"/>
    </source>
</evidence>
<proteinExistence type="predicted"/>
<protein>
    <submittedName>
        <fullName evidence="1">Uncharacterized protein</fullName>
    </submittedName>
</protein>
<dbReference type="Proteomes" id="UP000585609">
    <property type="component" value="Unassembled WGS sequence"/>
</dbReference>
<dbReference type="EMBL" id="BLRW01000310">
    <property type="protein sequence ID" value="GFP24047.1"/>
    <property type="molecule type" value="Genomic_DNA"/>
</dbReference>
<dbReference type="AlphaFoldDB" id="A0A6V8NV75"/>
<sequence length="35" mass="3877">YSDSGNRAHSLHPPGVPHPILAQDVVLDERVRLKC</sequence>
<comment type="caution">
    <text evidence="1">The sequence shown here is derived from an EMBL/GenBank/DDBJ whole genome shotgun (WGS) entry which is preliminary data.</text>
</comment>
<name>A0A6V8NV75_9ACTN</name>